<keyword evidence="4" id="KW-1185">Reference proteome</keyword>
<dbReference type="PANTHER" id="PTHR21043">
    <property type="entry name" value="IOJAP SUPERFAMILY ORTHOLOG"/>
    <property type="match status" value="1"/>
</dbReference>
<dbReference type="HAMAP" id="MF_01477">
    <property type="entry name" value="Iojap_RsfS"/>
    <property type="match status" value="1"/>
</dbReference>
<sequence length="116" mass="13143">MEKAREMARLACEALDDKKGEDTQVIDISGVSVMADYFIISNGTNDSQVKALVESVEEKLGRAGYEVKQKEGYGSSSWVLMDFGDIIVHVFDKENRLFYDLERIWRDGKKVDISTL</sequence>
<protein>
    <recommendedName>
        <fullName evidence="2">Ribosomal silencing factor RsfS</fullName>
    </recommendedName>
</protein>
<dbReference type="STRING" id="1121950.SAMN02745243_01675"/>
<dbReference type="RefSeq" id="WP_073108377.1">
    <property type="nucleotide sequence ID" value="NZ_FQZY01000021.1"/>
</dbReference>
<gene>
    <name evidence="2" type="primary">rsfS</name>
    <name evidence="3" type="ORF">SAMN02745243_01675</name>
</gene>
<dbReference type="GO" id="GO:0043023">
    <property type="term" value="F:ribosomal large subunit binding"/>
    <property type="evidence" value="ECO:0007669"/>
    <property type="project" value="TreeGrafter"/>
</dbReference>
<dbReference type="NCBIfam" id="TIGR00090">
    <property type="entry name" value="rsfS_iojap_ybeB"/>
    <property type="match status" value="1"/>
</dbReference>
<keyword evidence="2" id="KW-0810">Translation regulation</keyword>
<evidence type="ECO:0000256" key="2">
    <source>
        <dbReference type="HAMAP-Rule" id="MF_01477"/>
    </source>
</evidence>
<comment type="similarity">
    <text evidence="1 2">Belongs to the Iojap/RsfS family.</text>
</comment>
<dbReference type="Pfam" id="PF02410">
    <property type="entry name" value="RsfS"/>
    <property type="match status" value="1"/>
</dbReference>
<reference evidence="3 4" key="1">
    <citation type="submission" date="2016-11" db="EMBL/GenBank/DDBJ databases">
        <authorList>
            <person name="Jaros S."/>
            <person name="Januszkiewicz K."/>
            <person name="Wedrychowicz H."/>
        </authorList>
    </citation>
    <scope>NUCLEOTIDE SEQUENCE [LARGE SCALE GENOMIC DNA]</scope>
    <source>
        <strain evidence="3 4">DSM 15480</strain>
    </source>
</reference>
<dbReference type="GO" id="GO:0017148">
    <property type="term" value="P:negative regulation of translation"/>
    <property type="evidence" value="ECO:0007669"/>
    <property type="project" value="UniProtKB-UniRule"/>
</dbReference>
<comment type="function">
    <text evidence="2">Functions as a ribosomal silencing factor. Interacts with ribosomal protein uL14 (rplN), blocking formation of intersubunit bridge B8. Prevents association of the 30S and 50S ribosomal subunits and the formation of functional ribosomes, thus repressing translation.</text>
</comment>
<dbReference type="PANTHER" id="PTHR21043:SF0">
    <property type="entry name" value="MITOCHONDRIAL ASSEMBLY OF RIBOSOMAL LARGE SUBUNIT PROTEIN 1"/>
    <property type="match status" value="1"/>
</dbReference>
<comment type="subcellular location">
    <subcellularLocation>
        <location evidence="2">Cytoplasm</location>
    </subcellularLocation>
</comment>
<dbReference type="GO" id="GO:0005737">
    <property type="term" value="C:cytoplasm"/>
    <property type="evidence" value="ECO:0007669"/>
    <property type="project" value="UniProtKB-SubCell"/>
</dbReference>
<dbReference type="Gene3D" id="3.30.460.10">
    <property type="entry name" value="Beta Polymerase, domain 2"/>
    <property type="match status" value="1"/>
</dbReference>
<comment type="subunit">
    <text evidence="2">Interacts with ribosomal protein uL14 (rplN).</text>
</comment>
<dbReference type="EMBL" id="FQZY01000021">
    <property type="protein sequence ID" value="SHJ89711.1"/>
    <property type="molecule type" value="Genomic_DNA"/>
</dbReference>
<keyword evidence="2" id="KW-0963">Cytoplasm</keyword>
<accession>A0A1M6N1Z9</accession>
<name>A0A1M6N1Z9_9FIRM</name>
<dbReference type="GO" id="GO:0090071">
    <property type="term" value="P:negative regulation of ribosome biogenesis"/>
    <property type="evidence" value="ECO:0007669"/>
    <property type="project" value="UniProtKB-UniRule"/>
</dbReference>
<keyword evidence="2" id="KW-0678">Repressor</keyword>
<evidence type="ECO:0000313" key="3">
    <source>
        <dbReference type="EMBL" id="SHJ89711.1"/>
    </source>
</evidence>
<dbReference type="InterPro" id="IPR004394">
    <property type="entry name" value="Iojap/RsfS/C7orf30"/>
</dbReference>
<dbReference type="InterPro" id="IPR043519">
    <property type="entry name" value="NT_sf"/>
</dbReference>
<dbReference type="Proteomes" id="UP000184301">
    <property type="component" value="Unassembled WGS sequence"/>
</dbReference>
<dbReference type="OrthoDB" id="9793681at2"/>
<dbReference type="SUPFAM" id="SSF81301">
    <property type="entry name" value="Nucleotidyltransferase"/>
    <property type="match status" value="1"/>
</dbReference>
<organism evidence="3 4">
    <name type="scientific">Hespellia stercorisuis DSM 15480</name>
    <dbReference type="NCBI Taxonomy" id="1121950"/>
    <lineage>
        <taxon>Bacteria</taxon>
        <taxon>Bacillati</taxon>
        <taxon>Bacillota</taxon>
        <taxon>Clostridia</taxon>
        <taxon>Lachnospirales</taxon>
        <taxon>Lachnospiraceae</taxon>
        <taxon>Hespellia</taxon>
    </lineage>
</organism>
<evidence type="ECO:0000256" key="1">
    <source>
        <dbReference type="ARBA" id="ARBA00010574"/>
    </source>
</evidence>
<proteinExistence type="inferred from homology"/>
<dbReference type="GO" id="GO:0042256">
    <property type="term" value="P:cytosolic ribosome assembly"/>
    <property type="evidence" value="ECO:0007669"/>
    <property type="project" value="UniProtKB-UniRule"/>
</dbReference>
<dbReference type="AlphaFoldDB" id="A0A1M6N1Z9"/>
<evidence type="ECO:0000313" key="4">
    <source>
        <dbReference type="Proteomes" id="UP000184301"/>
    </source>
</evidence>